<keyword evidence="3 10" id="KW-0132">Cell division</keyword>
<evidence type="ECO:0000256" key="8">
    <source>
        <dbReference type="ARBA" id="ARBA00023210"/>
    </source>
</evidence>
<reference evidence="12 13" key="1">
    <citation type="submission" date="2021-11" db="EMBL/GenBank/DDBJ databases">
        <title>Whole genome of Geoglobus acetivorans.</title>
        <authorList>
            <person name="Liu D."/>
        </authorList>
    </citation>
    <scope>NUCLEOTIDE SEQUENCE [LARGE SCALE GENOMIC DNA]</scope>
    <source>
        <strain evidence="12 13">SBH6</strain>
    </source>
</reference>
<evidence type="ECO:0000256" key="7">
    <source>
        <dbReference type="ARBA" id="ARBA00023134"/>
    </source>
</evidence>
<keyword evidence="4" id="KW-0479">Metal-binding</keyword>
<evidence type="ECO:0000256" key="1">
    <source>
        <dbReference type="ARBA" id="ARBA00001946"/>
    </source>
</evidence>
<comment type="similarity">
    <text evidence="2 10">Belongs to the TRAFAC class TrmE-Era-EngA-EngB-Septin-like GTPase superfamily. EngB GTPase family.</text>
</comment>
<dbReference type="InterPro" id="IPR019987">
    <property type="entry name" value="GTP-bd_ribosome_bio_YsxC"/>
</dbReference>
<evidence type="ECO:0000256" key="9">
    <source>
        <dbReference type="ARBA" id="ARBA00023306"/>
    </source>
</evidence>
<keyword evidence="8 10" id="KW-0717">Septation</keyword>
<keyword evidence="6" id="KW-0460">Magnesium</keyword>
<evidence type="ECO:0000313" key="13">
    <source>
        <dbReference type="Proteomes" id="UP001492541"/>
    </source>
</evidence>
<evidence type="ECO:0000256" key="2">
    <source>
        <dbReference type="ARBA" id="ARBA00009638"/>
    </source>
</evidence>
<name>A0ABZ3H1U9_GEOAI</name>
<evidence type="ECO:0000313" key="12">
    <source>
        <dbReference type="EMBL" id="XAT63407.1"/>
    </source>
</evidence>
<evidence type="ECO:0000256" key="3">
    <source>
        <dbReference type="ARBA" id="ARBA00022618"/>
    </source>
</evidence>
<dbReference type="PANTHER" id="PTHR11649:SF13">
    <property type="entry name" value="ENGB-TYPE G DOMAIN-CONTAINING PROTEIN"/>
    <property type="match status" value="1"/>
</dbReference>
<keyword evidence="5 10" id="KW-0547">Nucleotide-binding</keyword>
<feature type="domain" description="EngB-type G" evidence="11">
    <location>
        <begin position="6"/>
        <end position="189"/>
    </location>
</feature>
<dbReference type="SUPFAM" id="SSF52540">
    <property type="entry name" value="P-loop containing nucleoside triphosphate hydrolases"/>
    <property type="match status" value="1"/>
</dbReference>
<evidence type="ECO:0000256" key="6">
    <source>
        <dbReference type="ARBA" id="ARBA00022842"/>
    </source>
</evidence>
<accession>A0ABZ3H1U9</accession>
<comment type="cofactor">
    <cofactor evidence="1">
        <name>Mg(2+)</name>
        <dbReference type="ChEBI" id="CHEBI:18420"/>
    </cofactor>
</comment>
<dbReference type="InterPro" id="IPR027417">
    <property type="entry name" value="P-loop_NTPase"/>
</dbReference>
<sequence length="196" mass="22353">MDSGRVNLEIIFTGRSNVGKSTLFSQLFGVNVRKGKKPGTTIAPNFYHYRDFLATDLPGFGYVKGVSRKFNERVKDFIVRYIEDYAERIAAGIIVIDSGSFVEIVERWDRRGYIPIDVEMADFLRDVGIEVVVSANKFDKVDSPEETIEYISEKLKVSRERIIPTVAKKGDVGGVKNFIRQIFIKNNRHDLIKVLK</sequence>
<dbReference type="GeneID" id="90449850"/>
<dbReference type="Proteomes" id="UP001492541">
    <property type="component" value="Chromosome"/>
</dbReference>
<dbReference type="Pfam" id="PF01926">
    <property type="entry name" value="MMR_HSR1"/>
    <property type="match status" value="1"/>
</dbReference>
<evidence type="ECO:0000259" key="11">
    <source>
        <dbReference type="PROSITE" id="PS51706"/>
    </source>
</evidence>
<keyword evidence="9 10" id="KW-0131">Cell cycle</keyword>
<keyword evidence="13" id="KW-1185">Reference proteome</keyword>
<dbReference type="PROSITE" id="PS51706">
    <property type="entry name" value="G_ENGB"/>
    <property type="match status" value="1"/>
</dbReference>
<dbReference type="RefSeq" id="WP_193807532.1">
    <property type="nucleotide sequence ID" value="NZ_CP087714.1"/>
</dbReference>
<evidence type="ECO:0000256" key="10">
    <source>
        <dbReference type="HAMAP-Rule" id="MF_00321"/>
    </source>
</evidence>
<organism evidence="12 13">
    <name type="scientific">Geoglobus acetivorans</name>
    <dbReference type="NCBI Taxonomy" id="565033"/>
    <lineage>
        <taxon>Archaea</taxon>
        <taxon>Methanobacteriati</taxon>
        <taxon>Methanobacteriota</taxon>
        <taxon>Archaeoglobi</taxon>
        <taxon>Archaeoglobales</taxon>
        <taxon>Archaeoglobaceae</taxon>
        <taxon>Geoglobus</taxon>
    </lineage>
</organism>
<gene>
    <name evidence="10 12" type="primary">engB</name>
    <name evidence="12" type="ORF">LPQ35_09110</name>
</gene>
<dbReference type="EMBL" id="CP087714">
    <property type="protein sequence ID" value="XAT63407.1"/>
    <property type="molecule type" value="Genomic_DNA"/>
</dbReference>
<proteinExistence type="inferred from homology"/>
<dbReference type="NCBIfam" id="NF003255">
    <property type="entry name" value="PRK04213.1"/>
    <property type="match status" value="1"/>
</dbReference>
<protein>
    <recommendedName>
        <fullName evidence="10">Probable GTP-binding protein EngB</fullName>
    </recommendedName>
</protein>
<dbReference type="Gene3D" id="3.40.50.300">
    <property type="entry name" value="P-loop containing nucleotide triphosphate hydrolases"/>
    <property type="match status" value="1"/>
</dbReference>
<dbReference type="InterPro" id="IPR006073">
    <property type="entry name" value="GTP-bd"/>
</dbReference>
<dbReference type="HAMAP" id="MF_00321">
    <property type="entry name" value="GTPase_EngB"/>
    <property type="match status" value="1"/>
</dbReference>
<dbReference type="PANTHER" id="PTHR11649">
    <property type="entry name" value="MSS1/TRME-RELATED GTP-BINDING PROTEIN"/>
    <property type="match status" value="1"/>
</dbReference>
<evidence type="ECO:0000256" key="5">
    <source>
        <dbReference type="ARBA" id="ARBA00022741"/>
    </source>
</evidence>
<evidence type="ECO:0000256" key="4">
    <source>
        <dbReference type="ARBA" id="ARBA00022723"/>
    </source>
</evidence>
<comment type="function">
    <text evidence="10">Necessary for normal cell division and for the maintenance of normal septation.</text>
</comment>
<dbReference type="InterPro" id="IPR030393">
    <property type="entry name" value="G_ENGB_dom"/>
</dbReference>
<keyword evidence="7 10" id="KW-0342">GTP-binding</keyword>